<dbReference type="Ensembl" id="ENSMALT00000025670.1">
    <property type="protein sequence ID" value="ENSMALP00000025199.1"/>
    <property type="gene ID" value="ENSMALG00000017535.1"/>
</dbReference>
<dbReference type="GO" id="GO:0031625">
    <property type="term" value="F:ubiquitin protein ligase binding"/>
    <property type="evidence" value="ECO:0007669"/>
    <property type="project" value="InterPro"/>
</dbReference>
<dbReference type="GO" id="GO:0006511">
    <property type="term" value="P:ubiquitin-dependent protein catabolic process"/>
    <property type="evidence" value="ECO:0007669"/>
    <property type="project" value="InterPro"/>
</dbReference>
<dbReference type="InterPro" id="IPR016159">
    <property type="entry name" value="Cullin_repeat-like_dom_sf"/>
</dbReference>
<accession>A0A3Q3JY28</accession>
<keyword evidence="3" id="KW-1017">Isopeptide bond</keyword>
<evidence type="ECO:0000256" key="5">
    <source>
        <dbReference type="ARBA" id="ARBA00022843"/>
    </source>
</evidence>
<evidence type="ECO:0000256" key="6">
    <source>
        <dbReference type="ARBA" id="ARBA00040451"/>
    </source>
</evidence>
<feature type="domain" description="Cullin N-terminal" evidence="7">
    <location>
        <begin position="10"/>
        <end position="198"/>
    </location>
</feature>
<evidence type="ECO:0000259" key="7">
    <source>
        <dbReference type="Pfam" id="PF00888"/>
    </source>
</evidence>
<keyword evidence="9" id="KW-1185">Reference proteome</keyword>
<reference evidence="8" key="2">
    <citation type="submission" date="2025-09" db="UniProtKB">
        <authorList>
            <consortium name="Ensembl"/>
        </authorList>
    </citation>
    <scope>IDENTIFICATION</scope>
</reference>
<comment type="pathway">
    <text evidence="1">Protein modification; protein ubiquitination.</text>
</comment>
<dbReference type="Gene3D" id="1.20.1310.10">
    <property type="entry name" value="Cullin Repeats"/>
    <property type="match status" value="2"/>
</dbReference>
<sequence>YQKSINKNQDVHAVCLWDDKGPAKIHQALKEDILDFIKQAQARVLSHQDDTALLKAYIAEWRKFFTQCDILPKPFCQLEITLMGKQGSNKKTNMEDSIVRKLMLDTWNESIFSNIKSRLQDSAMKLVHAERLGEAFDSQLVIGVRESYVNLCSNSEDKLQIYRDNFEKAYLDSTERFYRTQAPSYLQQNGVQNYMKYVCYNNYYKYRG</sequence>
<proteinExistence type="inferred from homology"/>
<evidence type="ECO:0000313" key="9">
    <source>
        <dbReference type="Proteomes" id="UP000261600"/>
    </source>
</evidence>
<keyword evidence="4" id="KW-0833">Ubl conjugation pathway</keyword>
<name>A0A3Q3JY28_MONAL</name>
<dbReference type="STRING" id="43700.ENSMALP00000025199"/>
<protein>
    <recommendedName>
        <fullName evidence="6">Cullin-5</fullName>
    </recommendedName>
</protein>
<dbReference type="InterPro" id="IPR001373">
    <property type="entry name" value="Cullin_N"/>
</dbReference>
<evidence type="ECO:0000256" key="1">
    <source>
        <dbReference type="ARBA" id="ARBA00004906"/>
    </source>
</evidence>
<dbReference type="Pfam" id="PF00888">
    <property type="entry name" value="Cullin"/>
    <property type="match status" value="1"/>
</dbReference>
<keyword evidence="5" id="KW-0832">Ubl conjugation</keyword>
<evidence type="ECO:0000256" key="3">
    <source>
        <dbReference type="ARBA" id="ARBA00022499"/>
    </source>
</evidence>
<dbReference type="InterPro" id="IPR045093">
    <property type="entry name" value="Cullin"/>
</dbReference>
<evidence type="ECO:0000256" key="4">
    <source>
        <dbReference type="ARBA" id="ARBA00022786"/>
    </source>
</evidence>
<organism evidence="8 9">
    <name type="scientific">Monopterus albus</name>
    <name type="common">Swamp eel</name>
    <dbReference type="NCBI Taxonomy" id="43700"/>
    <lineage>
        <taxon>Eukaryota</taxon>
        <taxon>Metazoa</taxon>
        <taxon>Chordata</taxon>
        <taxon>Craniata</taxon>
        <taxon>Vertebrata</taxon>
        <taxon>Euteleostomi</taxon>
        <taxon>Actinopterygii</taxon>
        <taxon>Neopterygii</taxon>
        <taxon>Teleostei</taxon>
        <taxon>Neoteleostei</taxon>
        <taxon>Acanthomorphata</taxon>
        <taxon>Anabantaria</taxon>
        <taxon>Synbranchiformes</taxon>
        <taxon>Synbranchidae</taxon>
        <taxon>Monopterus</taxon>
    </lineage>
</organism>
<dbReference type="FunFam" id="1.20.1310.10:FF:000014">
    <property type="entry name" value="Cullin 5"/>
    <property type="match status" value="1"/>
</dbReference>
<dbReference type="Proteomes" id="UP000261600">
    <property type="component" value="Unplaced"/>
</dbReference>
<dbReference type="FunFam" id="1.20.1310.10:FF:000017">
    <property type="entry name" value="Cullin 5"/>
    <property type="match status" value="1"/>
</dbReference>
<evidence type="ECO:0000256" key="2">
    <source>
        <dbReference type="ARBA" id="ARBA00006019"/>
    </source>
</evidence>
<dbReference type="SUPFAM" id="SSF74788">
    <property type="entry name" value="Cullin repeat-like"/>
    <property type="match status" value="1"/>
</dbReference>
<dbReference type="PANTHER" id="PTHR11932">
    <property type="entry name" value="CULLIN"/>
    <property type="match status" value="1"/>
</dbReference>
<dbReference type="AlphaFoldDB" id="A0A3Q3JY28"/>
<reference evidence="8" key="1">
    <citation type="submission" date="2025-08" db="UniProtKB">
        <authorList>
            <consortium name="Ensembl"/>
        </authorList>
    </citation>
    <scope>IDENTIFICATION</scope>
</reference>
<comment type="similarity">
    <text evidence="2">Belongs to the cullin family.</text>
</comment>
<evidence type="ECO:0000313" key="8">
    <source>
        <dbReference type="Ensembl" id="ENSMALP00000025199.1"/>
    </source>
</evidence>